<sequence>MSAKNNFLACVPCIVAGSHTVEKRCHKRANMPCASCQSIQECTQIPKEFEKQMKAVLQMQKEYDEAINDFVKENCKDEFDALMLPLKQSLEAWFADELKRREELEKQRQKAEMERQIEAQKAEKAEREAQEERELVERAEKLREYLVAQKAIEDKVPPQRIAVTTQPLSVKVDNIEGLLERLVQSQEAMAAAMQRHADAVIRNSESWAKWFELEDKKRKREDNGEDRNDEKRGRVGGEQNAGGNDMDLQE</sequence>
<keyword evidence="1" id="KW-0175">Coiled coil</keyword>
<feature type="region of interest" description="Disordered" evidence="2">
    <location>
        <begin position="212"/>
        <end position="250"/>
    </location>
</feature>
<feature type="compositionally biased region" description="Basic and acidic residues" evidence="2">
    <location>
        <begin position="212"/>
        <end position="235"/>
    </location>
</feature>
<evidence type="ECO:0000313" key="4">
    <source>
        <dbReference type="Proteomes" id="UP000242877"/>
    </source>
</evidence>
<dbReference type="EMBL" id="AZGZ01000047">
    <property type="protein sequence ID" value="KZZ86790.1"/>
    <property type="molecule type" value="Genomic_DNA"/>
</dbReference>
<dbReference type="AlphaFoldDB" id="A0A166MZ08"/>
<evidence type="ECO:0000256" key="2">
    <source>
        <dbReference type="SAM" id="MobiDB-lite"/>
    </source>
</evidence>
<comment type="caution">
    <text evidence="3">The sequence shown here is derived from an EMBL/GenBank/DDBJ whole genome shotgun (WGS) entry which is preliminary data.</text>
</comment>
<keyword evidence="4" id="KW-1185">Reference proteome</keyword>
<accession>A0A166MZ08</accession>
<feature type="coiled-coil region" evidence="1">
    <location>
        <begin position="94"/>
        <end position="142"/>
    </location>
</feature>
<proteinExistence type="predicted"/>
<organism evidence="3 4">
    <name type="scientific">Ascosphaera apis ARSEF 7405</name>
    <dbReference type="NCBI Taxonomy" id="392613"/>
    <lineage>
        <taxon>Eukaryota</taxon>
        <taxon>Fungi</taxon>
        <taxon>Dikarya</taxon>
        <taxon>Ascomycota</taxon>
        <taxon>Pezizomycotina</taxon>
        <taxon>Eurotiomycetes</taxon>
        <taxon>Eurotiomycetidae</taxon>
        <taxon>Onygenales</taxon>
        <taxon>Ascosphaeraceae</taxon>
        <taxon>Ascosphaera</taxon>
    </lineage>
</organism>
<gene>
    <name evidence="3" type="ORF">AAP_06192</name>
</gene>
<dbReference type="Proteomes" id="UP000242877">
    <property type="component" value="Unassembled WGS sequence"/>
</dbReference>
<name>A0A166MZ08_9EURO</name>
<protein>
    <submittedName>
        <fullName evidence="3">Uncharacterized protein</fullName>
    </submittedName>
</protein>
<reference evidence="3 4" key="1">
    <citation type="journal article" date="2016" name="Genome Biol. Evol.">
        <title>Divergent and convergent evolution of fungal pathogenicity.</title>
        <authorList>
            <person name="Shang Y."/>
            <person name="Xiao G."/>
            <person name="Zheng P."/>
            <person name="Cen K."/>
            <person name="Zhan S."/>
            <person name="Wang C."/>
        </authorList>
    </citation>
    <scope>NUCLEOTIDE SEQUENCE [LARGE SCALE GENOMIC DNA]</scope>
    <source>
        <strain evidence="3 4">ARSEF 7405</strain>
    </source>
</reference>
<dbReference type="VEuPathDB" id="FungiDB:AAP_06192"/>
<evidence type="ECO:0000256" key="1">
    <source>
        <dbReference type="SAM" id="Coils"/>
    </source>
</evidence>
<evidence type="ECO:0000313" key="3">
    <source>
        <dbReference type="EMBL" id="KZZ86790.1"/>
    </source>
</evidence>